<proteinExistence type="predicted"/>
<dbReference type="CDD" id="cd15798">
    <property type="entry name" value="PMEI-like_3"/>
    <property type="match status" value="1"/>
</dbReference>
<dbReference type="InterPro" id="IPR006501">
    <property type="entry name" value="Pectinesterase_inhib_dom"/>
</dbReference>
<dbReference type="GO" id="GO:0004857">
    <property type="term" value="F:enzyme inhibitor activity"/>
    <property type="evidence" value="ECO:0007669"/>
    <property type="project" value="InterPro"/>
</dbReference>
<dbReference type="Proteomes" id="UP000243459">
    <property type="component" value="Chromosome 7"/>
</dbReference>
<reference evidence="4" key="1">
    <citation type="submission" date="2016-10" db="EMBL/GenBank/DDBJ databases">
        <title>The evolution of sex chromosomes in Asparagus.</title>
        <authorList>
            <person name="Leebens-Mack J."/>
            <person name="Bowers J."/>
            <person name="Harkess A."/>
            <person name="Ayyampalayam S."/>
        </authorList>
    </citation>
    <scope>NUCLEOTIDE SEQUENCE [LARGE SCALE GENOMIC DNA]</scope>
    <source>
        <tissue evidence="4">Spear</tissue>
    </source>
</reference>
<protein>
    <recommendedName>
        <fullName evidence="3">Pectinesterase inhibitor domain-containing protein</fullName>
    </recommendedName>
</protein>
<dbReference type="SMART" id="SM00856">
    <property type="entry name" value="PMEI"/>
    <property type="match status" value="1"/>
</dbReference>
<dbReference type="Gene3D" id="1.20.140.40">
    <property type="entry name" value="Invertase/pectin methylesterase inhibitor family protein"/>
    <property type="match status" value="1"/>
</dbReference>
<dbReference type="EMBL" id="CM007381">
    <property type="protein sequence ID" value="ONK80382.1"/>
    <property type="molecule type" value="Genomic_DNA"/>
</dbReference>
<evidence type="ECO:0000256" key="1">
    <source>
        <dbReference type="ARBA" id="ARBA00022729"/>
    </source>
</evidence>
<keyword evidence="6" id="KW-1185">Reference proteome</keyword>
<dbReference type="Gramene" id="ONK64571">
    <property type="protein sequence ID" value="ONK64571"/>
    <property type="gene ID" value="A4U43_C07F27480"/>
</dbReference>
<dbReference type="Pfam" id="PF04043">
    <property type="entry name" value="PMEI"/>
    <property type="match status" value="1"/>
</dbReference>
<dbReference type="EMBL" id="CM007387">
    <property type="protein sequence ID" value="ONK64571.1"/>
    <property type="molecule type" value="Genomic_DNA"/>
</dbReference>
<dbReference type="OMA" id="MSDYKGI"/>
<dbReference type="SUPFAM" id="SSF101148">
    <property type="entry name" value="Plant invertase/pectin methylesterase inhibitor"/>
    <property type="match status" value="1"/>
</dbReference>
<evidence type="ECO:0000313" key="6">
    <source>
        <dbReference type="Proteomes" id="UP000243459"/>
    </source>
</evidence>
<evidence type="ECO:0000259" key="3">
    <source>
        <dbReference type="SMART" id="SM00856"/>
    </source>
</evidence>
<feature type="chain" id="PRO_5033858343" description="Pectinesterase inhibitor domain-containing protein" evidence="2">
    <location>
        <begin position="25"/>
        <end position="207"/>
    </location>
</feature>
<evidence type="ECO:0000256" key="2">
    <source>
        <dbReference type="SAM" id="SignalP"/>
    </source>
</evidence>
<dbReference type="InterPro" id="IPR035513">
    <property type="entry name" value="Invertase/methylesterase_inhib"/>
</dbReference>
<dbReference type="AlphaFoldDB" id="A0A5P1EIZ3"/>
<dbReference type="Gramene" id="ONK80382">
    <property type="protein sequence ID" value="ONK80382"/>
    <property type="gene ID" value="A4U43_C01F17060"/>
</dbReference>
<dbReference type="NCBIfam" id="TIGR01614">
    <property type="entry name" value="PME_inhib"/>
    <property type="match status" value="1"/>
</dbReference>
<dbReference type="InterPro" id="IPR051955">
    <property type="entry name" value="PME_Inhibitor"/>
</dbReference>
<keyword evidence="1 2" id="KW-0732">Signal</keyword>
<dbReference type="OrthoDB" id="1430376at2759"/>
<feature type="signal peptide" evidence="2">
    <location>
        <begin position="1"/>
        <end position="24"/>
    </location>
</feature>
<evidence type="ECO:0000313" key="4">
    <source>
        <dbReference type="EMBL" id="ONK64571.1"/>
    </source>
</evidence>
<organism evidence="4 6">
    <name type="scientific">Asparagus officinalis</name>
    <name type="common">Garden asparagus</name>
    <dbReference type="NCBI Taxonomy" id="4686"/>
    <lineage>
        <taxon>Eukaryota</taxon>
        <taxon>Viridiplantae</taxon>
        <taxon>Streptophyta</taxon>
        <taxon>Embryophyta</taxon>
        <taxon>Tracheophyta</taxon>
        <taxon>Spermatophyta</taxon>
        <taxon>Magnoliopsida</taxon>
        <taxon>Liliopsida</taxon>
        <taxon>Asparagales</taxon>
        <taxon>Asparagaceae</taxon>
        <taxon>Asparagoideae</taxon>
        <taxon>Asparagus</taxon>
    </lineage>
</organism>
<accession>A0A5P1EIZ3</accession>
<reference evidence="6" key="2">
    <citation type="journal article" date="2017" name="Nat. Commun.">
        <title>The asparagus genome sheds light on the origin and evolution of a young Y chromosome.</title>
        <authorList>
            <person name="Harkess A."/>
            <person name="Zhou J."/>
            <person name="Xu C."/>
            <person name="Bowers J.E."/>
            <person name="Van der Hulst R."/>
            <person name="Ayyampalayam S."/>
            <person name="Mercati F."/>
            <person name="Riccardi P."/>
            <person name="McKain M.R."/>
            <person name="Kakrana A."/>
            <person name="Tang H."/>
            <person name="Ray J."/>
            <person name="Groenendijk J."/>
            <person name="Arikit S."/>
            <person name="Mathioni S.M."/>
            <person name="Nakano M."/>
            <person name="Shan H."/>
            <person name="Telgmann-Rauber A."/>
            <person name="Kanno A."/>
            <person name="Yue Z."/>
            <person name="Chen H."/>
            <person name="Li W."/>
            <person name="Chen Y."/>
            <person name="Xu X."/>
            <person name="Zhang Y."/>
            <person name="Luo S."/>
            <person name="Chen H."/>
            <person name="Gao J."/>
            <person name="Mao Z."/>
            <person name="Pires J.C."/>
            <person name="Luo M."/>
            <person name="Kudrna D."/>
            <person name="Wing R.A."/>
            <person name="Meyers B.C."/>
            <person name="Yi K."/>
            <person name="Kong H."/>
            <person name="Lavrijsen P."/>
            <person name="Sunseri F."/>
            <person name="Falavigna A."/>
            <person name="Ye Y."/>
            <person name="Leebens-Mack J.H."/>
            <person name="Chen G."/>
        </authorList>
    </citation>
    <scope>NUCLEOTIDE SEQUENCE [LARGE SCALE GENOMIC DNA]</scope>
    <source>
        <strain evidence="6">cv. DH0086</strain>
    </source>
</reference>
<name>A0A5P1EIZ3_ASPOF</name>
<dbReference type="PANTHER" id="PTHR31080:SF87">
    <property type="entry name" value="PECTINESTERASE INHIBITOR 7"/>
    <property type="match status" value="1"/>
</dbReference>
<dbReference type="Proteomes" id="UP000243459">
    <property type="component" value="Chromosome 1"/>
</dbReference>
<evidence type="ECO:0000313" key="5">
    <source>
        <dbReference type="EMBL" id="ONK80382.1"/>
    </source>
</evidence>
<dbReference type="PANTHER" id="PTHR31080">
    <property type="entry name" value="PECTINESTERASE INHIBITOR-LIKE"/>
    <property type="match status" value="1"/>
</dbReference>
<feature type="domain" description="Pectinesterase inhibitor" evidence="3">
    <location>
        <begin position="29"/>
        <end position="201"/>
    </location>
</feature>
<sequence length="207" mass="22699">MKRSVFKPTLSLLITALHFSFSIAARPTTPNSFIIASCKPTSYPAVCIESLSGYAPAIRRSPRLLTRAALLLSATRARETFAYISTLSSRPPHGASVHSAPGALQDCSTTMSDSADNLQRSMQQLRHLGRPNGPSFTMRLENVQTWLSAALTDQSMCLMSLLQEESLATENGRRGANNRLHWVTRKKVVEVSRVTSNALALVNELAW</sequence>
<gene>
    <name evidence="5" type="ORF">A4U43_C01F17060</name>
    <name evidence="4" type="ORF">A4U43_C07F27480</name>
</gene>